<comment type="caution">
    <text evidence="1">The sequence shown here is derived from an EMBL/GenBank/DDBJ whole genome shotgun (WGS) entry which is preliminary data.</text>
</comment>
<sequence>MANDEPAIETTRLHLARLALSQLVKIRGVTIEAIEAAVLLGASLWCGHYRCGSAVSYYHGGRFKEPYFSCAWHRELEPQYILFTPPDWSRDDGGHPGYDWGPV</sequence>
<organism evidence="1">
    <name type="scientific">marine sediment metagenome</name>
    <dbReference type="NCBI Taxonomy" id="412755"/>
    <lineage>
        <taxon>unclassified sequences</taxon>
        <taxon>metagenomes</taxon>
        <taxon>ecological metagenomes</taxon>
    </lineage>
</organism>
<dbReference type="EMBL" id="LAZR01009110">
    <property type="protein sequence ID" value="KKM74632.1"/>
    <property type="molecule type" value="Genomic_DNA"/>
</dbReference>
<reference evidence="1" key="1">
    <citation type="journal article" date="2015" name="Nature">
        <title>Complex archaea that bridge the gap between prokaryotes and eukaryotes.</title>
        <authorList>
            <person name="Spang A."/>
            <person name="Saw J.H."/>
            <person name="Jorgensen S.L."/>
            <person name="Zaremba-Niedzwiedzka K."/>
            <person name="Martijn J."/>
            <person name="Lind A.E."/>
            <person name="van Eijk R."/>
            <person name="Schleper C."/>
            <person name="Guy L."/>
            <person name="Ettema T.J."/>
        </authorList>
    </citation>
    <scope>NUCLEOTIDE SEQUENCE</scope>
</reference>
<proteinExistence type="predicted"/>
<evidence type="ECO:0000313" key="1">
    <source>
        <dbReference type="EMBL" id="KKM74632.1"/>
    </source>
</evidence>
<name>A0A0F9MZF3_9ZZZZ</name>
<protein>
    <submittedName>
        <fullName evidence="1">Uncharacterized protein</fullName>
    </submittedName>
</protein>
<gene>
    <name evidence="1" type="ORF">LCGC14_1398370</name>
</gene>
<dbReference type="AlphaFoldDB" id="A0A0F9MZF3"/>
<accession>A0A0F9MZF3</accession>